<dbReference type="GO" id="GO:0005886">
    <property type="term" value="C:plasma membrane"/>
    <property type="evidence" value="ECO:0007669"/>
    <property type="project" value="TreeGrafter"/>
</dbReference>
<proteinExistence type="predicted"/>
<comment type="caution">
    <text evidence="7">The sequence shown here is derived from an EMBL/GenBank/DDBJ whole genome shotgun (WGS) entry which is preliminary data.</text>
</comment>
<evidence type="ECO:0000256" key="2">
    <source>
        <dbReference type="ARBA" id="ARBA00022692"/>
    </source>
</evidence>
<dbReference type="InterPro" id="IPR002859">
    <property type="entry name" value="PKD/REJ-like"/>
</dbReference>
<keyword evidence="2" id="KW-0812">Transmembrane</keyword>
<dbReference type="PANTHER" id="PTHR46730:SF1">
    <property type="entry name" value="PLAT DOMAIN-CONTAINING PROTEIN"/>
    <property type="match status" value="1"/>
</dbReference>
<gene>
    <name evidence="7" type="ORF">OXX778_LOCUS12504</name>
</gene>
<sequence length="1496" mass="172548">MINTSNTSLLTIDKQQNDILYPDFYFQDNKLFELSWRIYFKCLIDQKFYMNIYEYTKVFVHNQQQKLFSLTARFLNSSDYLNRSFIISNYKNNDFNCINSNKIVNNSLDCTALLVSQTVSEFDVEHTDCTNQKLKNNFEDLLNGFGSFFLSNSSQKLKSTKPYSHILSSSSEILLDSNLIGFELFSYSSCSVKINLWSSNECNGQSCFYFFTQRPYFSATKLNSWHFDLEEGFNRIILDTYYPVIKNRFFSVETEQPLVMFDTQTYLYQDFYINGTLLNQILGNKLFFKALVDTGFYMSLVKFEKVNQPGIYQINIDNTKKNFTITNHKSIEIFCPFVEEYELECFVSILSQTPENEIFIDYGDCSNQIFFSESKTFVNFFGYFINETNVKSINSITREKEFLIVNSEFKYDTDLIGFEIFATNAGFVDLQNGLNNYTLQQPKKIKKGSMLILSQNYDGRIGFTEFNNLMNHTDFILIRSQNYLLKGFNTNSRFLIKSLINSGHYIDTFKFNKTFPIFKLFYLQLKCSFSDISIKKSVSINEIASWVGDSSYSYDKTDKIDLKYINGSCFWNHTDDFKYLIDRNCSLAVKIESSITSDDITDLSSPLKYYRSDIIILTMNLILFVEQRHSITRSWQIFRLIDNNIFSNISMSYYNPTMKTSRLVIPRNILEYGVYRLVHKVLVTILTGGVSDMSQESQIETFIQIVPGGIAVFTLENGLDYLKIGRSQSLELNPLKYAYDMDNLKKSSSLDFKFYCFLANKDEIDLEKTIEKISNLQDIFSAKNSNLNMSECFNKPENIEFYSNGKVLHIKPSGLKPNENQSYVFLTTCIHFGKLYHQGVRVDVLNFLVVPQVSTKCRLPDYCKKFLTFTKINPAYPLVLESTCTTGCSNAAKIVYLNSIFYRNENETRWISLDKDIAKKVTYGETEYEFTILEKLFDTLSNIVYWRIVIDINASFLDDEKATGSNALNIRINEKPYNGSCTITPSFGYALLDEFVIECIDWTDNDGFVVRYEYFVKTSNQSTPIAINYNENGTLVTKLPQGSKQDSYKLTVFVQVIDDSDAITIYEIPYKIKVELKDGFLNDISNQILKNSQNSNFFNDLRKGNLQETSSTIISLNSLINNEENSTNALQDKQEIKKILTDIACDFEISDISSVKVIASVLSVLTENPGEVSDLANRKSMEKTQELTDKLYSLSPSNGFEFLKQAGNKIVETAANNLISVNSKNSTDIIEYYDQTNLVLNKLVNISSQHLSINQDTEIKSKNIDFRVARMKADKIKDKLVELEGGEVKLPKWNKSGIIIIKSFSLPVILNSNDLSLKESSMLSLSFFNQNSEINVSNSHFEIKLKRELKNIIEPEFIYFNNSFLNNSNYNLQENSIVFTTELYNPKSSFNLHLKPLNETKSYIVLIKFNENPSFSKKTYDLVFFLCESDLIQDKNDKYYHIHANLSTTLKLLDRNKKIGFGISELNDDLNLEYCFNSSKNKNELTGNIKTQITSD</sequence>
<evidence type="ECO:0000259" key="6">
    <source>
        <dbReference type="Pfam" id="PF02010"/>
    </source>
</evidence>
<feature type="non-terminal residue" evidence="7">
    <location>
        <position position="1"/>
    </location>
</feature>
<dbReference type="GO" id="GO:0006816">
    <property type="term" value="P:calcium ion transport"/>
    <property type="evidence" value="ECO:0007669"/>
    <property type="project" value="TreeGrafter"/>
</dbReference>
<feature type="domain" description="PKD/REJ-like" evidence="6">
    <location>
        <begin position="629"/>
        <end position="1089"/>
    </location>
</feature>
<organism evidence="7 8">
    <name type="scientific">Brachionus calyciflorus</name>
    <dbReference type="NCBI Taxonomy" id="104777"/>
    <lineage>
        <taxon>Eukaryota</taxon>
        <taxon>Metazoa</taxon>
        <taxon>Spiralia</taxon>
        <taxon>Gnathifera</taxon>
        <taxon>Rotifera</taxon>
        <taxon>Eurotatoria</taxon>
        <taxon>Monogononta</taxon>
        <taxon>Pseudotrocha</taxon>
        <taxon>Ploima</taxon>
        <taxon>Brachionidae</taxon>
        <taxon>Brachionus</taxon>
    </lineage>
</organism>
<name>A0A814B2I7_9BILA</name>
<dbReference type="OrthoDB" id="6435556at2759"/>
<dbReference type="Proteomes" id="UP000663879">
    <property type="component" value="Unassembled WGS sequence"/>
</dbReference>
<evidence type="ECO:0000256" key="3">
    <source>
        <dbReference type="ARBA" id="ARBA00022737"/>
    </source>
</evidence>
<dbReference type="PANTHER" id="PTHR46730">
    <property type="entry name" value="POLYCYSTIN-1"/>
    <property type="match status" value="1"/>
</dbReference>
<dbReference type="Pfam" id="PF02010">
    <property type="entry name" value="REJ"/>
    <property type="match status" value="1"/>
</dbReference>
<keyword evidence="4" id="KW-1133">Transmembrane helix</keyword>
<keyword evidence="5" id="KW-0472">Membrane</keyword>
<evidence type="ECO:0000313" key="8">
    <source>
        <dbReference type="Proteomes" id="UP000663879"/>
    </source>
</evidence>
<evidence type="ECO:0000313" key="7">
    <source>
        <dbReference type="EMBL" id="CAF0923360.1"/>
    </source>
</evidence>
<keyword evidence="3" id="KW-0677">Repeat</keyword>
<evidence type="ECO:0000256" key="1">
    <source>
        <dbReference type="ARBA" id="ARBA00004370"/>
    </source>
</evidence>
<evidence type="ECO:0000256" key="4">
    <source>
        <dbReference type="ARBA" id="ARBA00022989"/>
    </source>
</evidence>
<dbReference type="GO" id="GO:0005261">
    <property type="term" value="F:monoatomic cation channel activity"/>
    <property type="evidence" value="ECO:0007669"/>
    <property type="project" value="TreeGrafter"/>
</dbReference>
<evidence type="ECO:0000256" key="5">
    <source>
        <dbReference type="ARBA" id="ARBA00023136"/>
    </source>
</evidence>
<comment type="subcellular location">
    <subcellularLocation>
        <location evidence="1">Membrane</location>
    </subcellularLocation>
</comment>
<accession>A0A814B2I7</accession>
<reference evidence="7" key="1">
    <citation type="submission" date="2021-02" db="EMBL/GenBank/DDBJ databases">
        <authorList>
            <person name="Nowell W R."/>
        </authorList>
    </citation>
    <scope>NUCLEOTIDE SEQUENCE</scope>
    <source>
        <strain evidence="7">Ploen Becks lab</strain>
    </source>
</reference>
<keyword evidence="8" id="KW-1185">Reference proteome</keyword>
<dbReference type="EMBL" id="CAJNOC010002277">
    <property type="protein sequence ID" value="CAF0923360.1"/>
    <property type="molecule type" value="Genomic_DNA"/>
</dbReference>
<protein>
    <recommendedName>
        <fullName evidence="6">PKD/REJ-like domain-containing protein</fullName>
    </recommendedName>
</protein>